<dbReference type="EMBL" id="JAVHXJ020000018">
    <property type="protein sequence ID" value="MGI1897102.1"/>
    <property type="molecule type" value="Genomic_DNA"/>
</dbReference>
<comment type="caution">
    <text evidence="1">The sequence shown here is derived from an EMBL/GenBank/DDBJ whole genome shotgun (WGS) entry which is preliminary data.</text>
</comment>
<evidence type="ECO:0000313" key="1">
    <source>
        <dbReference type="EMBL" id="MGI1897102.1"/>
    </source>
</evidence>
<accession>A0ACC7R633</accession>
<name>A0ACC7R633_9VIBR</name>
<organism evidence="1 2">
    <name type="scientific">Vibrio campbellii</name>
    <dbReference type="NCBI Taxonomy" id="680"/>
    <lineage>
        <taxon>Bacteria</taxon>
        <taxon>Pseudomonadati</taxon>
        <taxon>Pseudomonadota</taxon>
        <taxon>Gammaproteobacteria</taxon>
        <taxon>Vibrionales</taxon>
        <taxon>Vibrionaceae</taxon>
        <taxon>Vibrio</taxon>
    </lineage>
</organism>
<evidence type="ECO:0000313" key="2">
    <source>
        <dbReference type="Proteomes" id="UP001354073"/>
    </source>
</evidence>
<protein>
    <submittedName>
        <fullName evidence="1">VOC family protein</fullName>
    </submittedName>
</protein>
<reference evidence="1" key="1">
    <citation type="submission" date="2024-11" db="EMBL/GenBank/DDBJ databases">
        <title>Identification of new Vibrio campbellii strains harboring the pVA1 plasmid isolated from Penaeus vannamei postlarvae affected by outbreaks of acute hepatopancreatic necrosis disease (AHPND) in Mexico.</title>
        <authorList>
            <person name="Gomez-Gil B."/>
            <person name="Enciso-Ibarra J."/>
        </authorList>
    </citation>
    <scope>NUCLEOTIDE SEQUENCE</scope>
    <source>
        <strain evidence="1">M270204</strain>
    </source>
</reference>
<sequence>MNAMFSALGVLNVDHYAVTTKDLIATLKDFLSIPNAKLLRGPGENSSQNVHYAFVELNGMGVVEILSPLNNDSPIVGHLSTGGGAYHLCYAVKDLDHAIKVAEEEFDAKLVVTPKVDGAFDGRRVAFLVHPAHGLFELLEAFPSSVLVEASTVETRATHSSQEDKLLSIYNSVVGETDKKFDEVTMKNCAEWDSFKHLLFIMEIEKQFEIKISAADMSSLSSLDKIDVYLSKK</sequence>
<gene>
    <name evidence="1" type="ORF">REH74_006205</name>
</gene>
<proteinExistence type="predicted"/>
<dbReference type="Proteomes" id="UP001354073">
    <property type="component" value="Unassembled WGS sequence"/>
</dbReference>